<feature type="chain" id="PRO_5012990378" evidence="10">
    <location>
        <begin position="24"/>
        <end position="341"/>
    </location>
</feature>
<dbReference type="GO" id="GO:0042597">
    <property type="term" value="C:periplasmic space"/>
    <property type="evidence" value="ECO:0007669"/>
    <property type="project" value="UniProtKB-SubCell"/>
</dbReference>
<comment type="PTM">
    <text evidence="8">Binds 2 heme groups per subunit.</text>
</comment>
<reference evidence="12 13" key="1">
    <citation type="submission" date="2017-09" db="EMBL/GenBank/DDBJ databases">
        <authorList>
            <person name="Ehlers B."/>
            <person name="Leendertz F.H."/>
        </authorList>
    </citation>
    <scope>NUCLEOTIDE SEQUENCE [LARGE SCALE GENOMIC DNA]</scope>
    <source>
        <strain evidence="12 13">CGMCC 1.10978</strain>
    </source>
</reference>
<evidence type="ECO:0000256" key="1">
    <source>
        <dbReference type="ARBA" id="ARBA00004418"/>
    </source>
</evidence>
<keyword evidence="4 10" id="KW-0732">Signal</keyword>
<evidence type="ECO:0000313" key="12">
    <source>
        <dbReference type="EMBL" id="SOD50760.1"/>
    </source>
</evidence>
<feature type="binding site" description="axial binding residue" evidence="9">
    <location>
        <position position="209"/>
    </location>
    <ligand>
        <name>heme c</name>
        <dbReference type="ChEBI" id="CHEBI:61717"/>
        <label>2</label>
    </ligand>
    <ligandPart>
        <name>Fe</name>
        <dbReference type="ChEBI" id="CHEBI:18248"/>
    </ligandPart>
</feature>
<keyword evidence="3 9" id="KW-0479">Metal-binding</keyword>
<comment type="subcellular location">
    <subcellularLocation>
        <location evidence="1">Periplasm</location>
    </subcellularLocation>
</comment>
<sequence length="341" mass="37230">MWQARLRRTSSLFLLLMIGGCTAPSGRISETTNAPPADSLLRLGEQIFNDRRFSRGRDVSCSDCHQAVQRFADRRPVSVGTGGAVGTRNAPSLLGVSAHASFFWDGRQSDISLTVLDAFTNPMEMGLPSMSEAISRLKEGNQYTDLICDTDHETVVAAQKALVAFLTSLPPASGSYERYRTTGDQNAMNDTQRAGLALFSTKARCTQCHSLDQGMLTNQSFHHTGVGFSAVEKGVSSILARLESSDMVPLGHVVLRDAEIAQLGRYAVTKDPSDLGSFRTPSLRNVAETAPYMHDGSVETLEEAIDREIYYRGLNENTPISLSVEERKQLTAFLEALSDDN</sequence>
<feature type="binding site" description="covalent" evidence="8">
    <location>
        <position position="208"/>
    </location>
    <ligand>
        <name>heme c</name>
        <dbReference type="ChEBI" id="CHEBI:61717"/>
        <label>2</label>
    </ligand>
</feature>
<dbReference type="PIRSF" id="PIRSF000294">
    <property type="entry name" value="Cytochrome-c_peroxidase"/>
    <property type="match status" value="1"/>
</dbReference>
<dbReference type="EMBL" id="OCND01000001">
    <property type="protein sequence ID" value="SOD50760.1"/>
    <property type="molecule type" value="Genomic_DNA"/>
</dbReference>
<evidence type="ECO:0000256" key="10">
    <source>
        <dbReference type="SAM" id="SignalP"/>
    </source>
</evidence>
<dbReference type="InterPro" id="IPR036909">
    <property type="entry name" value="Cyt_c-like_dom_sf"/>
</dbReference>
<dbReference type="PROSITE" id="PS51257">
    <property type="entry name" value="PROKAR_LIPOPROTEIN"/>
    <property type="match status" value="1"/>
</dbReference>
<evidence type="ECO:0000256" key="8">
    <source>
        <dbReference type="PIRSR" id="PIRSR000294-1"/>
    </source>
</evidence>
<dbReference type="Pfam" id="PF03150">
    <property type="entry name" value="CCP_MauG"/>
    <property type="match status" value="1"/>
</dbReference>
<feature type="binding site" description="covalent" evidence="8">
    <location>
        <position position="61"/>
    </location>
    <ligand>
        <name>heme c</name>
        <dbReference type="ChEBI" id="CHEBI:61717"/>
        <label>1</label>
    </ligand>
</feature>
<feature type="binding site" description="covalent" evidence="8">
    <location>
        <position position="205"/>
    </location>
    <ligand>
        <name>heme c</name>
        <dbReference type="ChEBI" id="CHEBI:61717"/>
        <label>2</label>
    </ligand>
</feature>
<dbReference type="GO" id="GO:0046872">
    <property type="term" value="F:metal ion binding"/>
    <property type="evidence" value="ECO:0007669"/>
    <property type="project" value="UniProtKB-KW"/>
</dbReference>
<dbReference type="GO" id="GO:0009055">
    <property type="term" value="F:electron transfer activity"/>
    <property type="evidence" value="ECO:0007669"/>
    <property type="project" value="InterPro"/>
</dbReference>
<keyword evidence="2 8" id="KW-0349">Heme</keyword>
<evidence type="ECO:0000256" key="2">
    <source>
        <dbReference type="ARBA" id="ARBA00022617"/>
    </source>
</evidence>
<name>A0A286CWH9_9GAMM</name>
<feature type="domain" description="Cytochrome c" evidence="11">
    <location>
        <begin position="39"/>
        <end position="170"/>
    </location>
</feature>
<accession>A0A286CWH9</accession>
<feature type="binding site" description="axial binding residue" evidence="9">
    <location>
        <position position="65"/>
    </location>
    <ligand>
        <name>heme c</name>
        <dbReference type="ChEBI" id="CHEBI:61717"/>
        <label>1</label>
    </ligand>
    <ligandPart>
        <name>Fe</name>
        <dbReference type="ChEBI" id="CHEBI:18248"/>
    </ligandPart>
</feature>
<dbReference type="AlphaFoldDB" id="A0A286CWH9"/>
<evidence type="ECO:0000256" key="3">
    <source>
        <dbReference type="ARBA" id="ARBA00022723"/>
    </source>
</evidence>
<dbReference type="InterPro" id="IPR004852">
    <property type="entry name" value="Di-haem_cyt_c_peroxidsae"/>
</dbReference>
<evidence type="ECO:0000256" key="5">
    <source>
        <dbReference type="ARBA" id="ARBA00022764"/>
    </source>
</evidence>
<dbReference type="InterPro" id="IPR051395">
    <property type="entry name" value="Cytochrome_c_Peroxidase/MauG"/>
</dbReference>
<feature type="domain" description="Cytochrome c" evidence="11">
    <location>
        <begin position="190"/>
        <end position="338"/>
    </location>
</feature>
<evidence type="ECO:0000256" key="9">
    <source>
        <dbReference type="PIRSR" id="PIRSR000294-2"/>
    </source>
</evidence>
<organism evidence="12 13">
    <name type="scientific">Pseudoxanthomonas wuyuanensis</name>
    <dbReference type="NCBI Taxonomy" id="1073196"/>
    <lineage>
        <taxon>Bacteria</taxon>
        <taxon>Pseudomonadati</taxon>
        <taxon>Pseudomonadota</taxon>
        <taxon>Gammaproteobacteria</taxon>
        <taxon>Lysobacterales</taxon>
        <taxon>Lysobacteraceae</taxon>
        <taxon>Pseudoxanthomonas</taxon>
    </lineage>
</organism>
<feature type="signal peptide" evidence="10">
    <location>
        <begin position="1"/>
        <end position="23"/>
    </location>
</feature>
<keyword evidence="12" id="KW-0575">Peroxidase</keyword>
<evidence type="ECO:0000259" key="11">
    <source>
        <dbReference type="PROSITE" id="PS51007"/>
    </source>
</evidence>
<evidence type="ECO:0000256" key="4">
    <source>
        <dbReference type="ARBA" id="ARBA00022729"/>
    </source>
</evidence>
<feature type="binding site" description="covalent" evidence="8">
    <location>
        <position position="64"/>
    </location>
    <ligand>
        <name>heme c</name>
        <dbReference type="ChEBI" id="CHEBI:61717"/>
        <label>1</label>
    </ligand>
</feature>
<dbReference type="InterPro" id="IPR026259">
    <property type="entry name" value="MauG/Cytc_peroxidase"/>
</dbReference>
<dbReference type="SUPFAM" id="SSF46626">
    <property type="entry name" value="Cytochrome c"/>
    <property type="match status" value="2"/>
</dbReference>
<gene>
    <name evidence="12" type="ORF">SAMN06296416_101309</name>
</gene>
<evidence type="ECO:0000256" key="6">
    <source>
        <dbReference type="ARBA" id="ARBA00023002"/>
    </source>
</evidence>
<protein>
    <submittedName>
        <fullName evidence="12">Cytochrome c peroxidase</fullName>
    </submittedName>
</protein>
<dbReference type="Proteomes" id="UP000219374">
    <property type="component" value="Unassembled WGS sequence"/>
</dbReference>
<dbReference type="Gene3D" id="1.10.760.10">
    <property type="entry name" value="Cytochrome c-like domain"/>
    <property type="match status" value="2"/>
</dbReference>
<keyword evidence="6" id="KW-0560">Oxidoreductase</keyword>
<evidence type="ECO:0000256" key="7">
    <source>
        <dbReference type="ARBA" id="ARBA00023004"/>
    </source>
</evidence>
<keyword evidence="7 9" id="KW-0408">Iron</keyword>
<dbReference type="GO" id="GO:0020037">
    <property type="term" value="F:heme binding"/>
    <property type="evidence" value="ECO:0007669"/>
    <property type="project" value="InterPro"/>
</dbReference>
<dbReference type="PROSITE" id="PS51007">
    <property type="entry name" value="CYTC"/>
    <property type="match status" value="2"/>
</dbReference>
<keyword evidence="13" id="KW-1185">Reference proteome</keyword>
<evidence type="ECO:0000313" key="13">
    <source>
        <dbReference type="Proteomes" id="UP000219374"/>
    </source>
</evidence>
<dbReference type="PANTHER" id="PTHR30600">
    <property type="entry name" value="CYTOCHROME C PEROXIDASE-RELATED"/>
    <property type="match status" value="1"/>
</dbReference>
<dbReference type="GO" id="GO:0004130">
    <property type="term" value="F:cytochrome-c peroxidase activity"/>
    <property type="evidence" value="ECO:0007669"/>
    <property type="project" value="TreeGrafter"/>
</dbReference>
<dbReference type="InterPro" id="IPR009056">
    <property type="entry name" value="Cyt_c-like_dom"/>
</dbReference>
<comment type="cofactor">
    <cofactor evidence="8">
        <name>heme</name>
        <dbReference type="ChEBI" id="CHEBI:30413"/>
    </cofactor>
    <text evidence="8">Binds 2 heme groups.</text>
</comment>
<dbReference type="PANTHER" id="PTHR30600:SF10">
    <property type="entry name" value="BLL6722 PROTEIN"/>
    <property type="match status" value="1"/>
</dbReference>
<keyword evidence="5" id="KW-0574">Periplasm</keyword>
<proteinExistence type="predicted"/>